<dbReference type="Proteomes" id="UP000053149">
    <property type="component" value="Unassembled WGS sequence"/>
</dbReference>
<dbReference type="PANTHER" id="PTHR23120">
    <property type="entry name" value="MAESTRO-RELATED HEAT DOMAIN-CONTAINING"/>
    <property type="match status" value="1"/>
</dbReference>
<dbReference type="SUPFAM" id="SSF48371">
    <property type="entry name" value="ARM repeat"/>
    <property type="match status" value="1"/>
</dbReference>
<dbReference type="Pfam" id="PF23227">
    <property type="entry name" value="HEAT_MROH2B_C"/>
    <property type="match status" value="1"/>
</dbReference>
<dbReference type="InterPro" id="IPR055406">
    <property type="entry name" value="HEAT_Maestro"/>
</dbReference>
<gene>
    <name evidence="4" type="ORF">N339_08344</name>
</gene>
<keyword evidence="5" id="KW-1185">Reference proteome</keyword>
<evidence type="ECO:0000313" key="4">
    <source>
        <dbReference type="EMBL" id="KFV05913.1"/>
    </source>
</evidence>
<organism evidence="4 5">
    <name type="scientific">Pterocles gutturalis</name>
    <name type="common">yellow-throated sandgrouse</name>
    <dbReference type="NCBI Taxonomy" id="240206"/>
    <lineage>
        <taxon>Eukaryota</taxon>
        <taxon>Metazoa</taxon>
        <taxon>Chordata</taxon>
        <taxon>Craniata</taxon>
        <taxon>Vertebrata</taxon>
        <taxon>Euteleostomi</taxon>
        <taxon>Archelosauria</taxon>
        <taxon>Archosauria</taxon>
        <taxon>Dinosauria</taxon>
        <taxon>Saurischia</taxon>
        <taxon>Theropoda</taxon>
        <taxon>Coelurosauria</taxon>
        <taxon>Aves</taxon>
        <taxon>Neognathae</taxon>
        <taxon>Neoaves</taxon>
        <taxon>Columbimorphae</taxon>
        <taxon>Pterocliformes</taxon>
        <taxon>Pteroclidae</taxon>
        <taxon>Pterocles</taxon>
    </lineage>
</organism>
<dbReference type="InterPro" id="IPR045206">
    <property type="entry name" value="Maestro_heat-like_prot"/>
</dbReference>
<proteinExistence type="predicted"/>
<feature type="domain" description="Maestro/Maestro-like HEAT-repeats" evidence="3">
    <location>
        <begin position="166"/>
        <end position="412"/>
    </location>
</feature>
<dbReference type="GO" id="GO:0005737">
    <property type="term" value="C:cytoplasm"/>
    <property type="evidence" value="ECO:0007669"/>
    <property type="project" value="TreeGrafter"/>
</dbReference>
<protein>
    <submittedName>
        <fullName evidence="4">Maestro heat-like repeat-containing protein family member 7</fullName>
    </submittedName>
</protein>
<dbReference type="Pfam" id="PF21047">
    <property type="entry name" value="HEAT_Maestro"/>
    <property type="match status" value="1"/>
</dbReference>
<name>A0A093BUN3_9AVES</name>
<dbReference type="PANTHER" id="PTHR23120:SF42">
    <property type="entry name" value="MAESTRO HEAT-LIKE REPEAT FAMILY MEMBER 3"/>
    <property type="match status" value="1"/>
</dbReference>
<keyword evidence="1" id="KW-0677">Repeat</keyword>
<dbReference type="Gene3D" id="1.25.10.10">
    <property type="entry name" value="Leucine-rich Repeat Variant"/>
    <property type="match status" value="2"/>
</dbReference>
<dbReference type="InterPro" id="IPR016024">
    <property type="entry name" value="ARM-type_fold"/>
</dbReference>
<reference evidence="4 5" key="1">
    <citation type="submission" date="2014-04" db="EMBL/GenBank/DDBJ databases">
        <title>Genome evolution of avian class.</title>
        <authorList>
            <person name="Zhang G."/>
            <person name="Li C."/>
        </authorList>
    </citation>
    <scope>NUCLEOTIDE SEQUENCE [LARGE SCALE GENOMIC DNA]</scope>
    <source>
        <strain evidence="4">BGI_N339</strain>
    </source>
</reference>
<evidence type="ECO:0000313" key="5">
    <source>
        <dbReference type="Proteomes" id="UP000053149"/>
    </source>
</evidence>
<feature type="non-terminal residue" evidence="4">
    <location>
        <position position="427"/>
    </location>
</feature>
<feature type="domain" description="Maestro-like HEAT-repeats" evidence="2">
    <location>
        <begin position="1"/>
        <end position="120"/>
    </location>
</feature>
<evidence type="ECO:0000259" key="2">
    <source>
        <dbReference type="Pfam" id="PF21047"/>
    </source>
</evidence>
<accession>A0A093BUN3</accession>
<dbReference type="EMBL" id="KL231303">
    <property type="protein sequence ID" value="KFV05913.1"/>
    <property type="molecule type" value="Genomic_DNA"/>
</dbReference>
<feature type="non-terminal residue" evidence="4">
    <location>
        <position position="1"/>
    </location>
</feature>
<dbReference type="InterPro" id="IPR011989">
    <property type="entry name" value="ARM-like"/>
</dbReference>
<sequence length="427" mass="48361">FGKYLQPFERTGIILTAIEAMTDTSIYKEVASSVLDEAMKDPDSWLTDVPKIVDGIRGSLERVHLASARHSMESLILLLTNQCPREVVRSLLKHLPSPNSAALAMLDVMFSLPQLLEKVLRDLQGDIRGELFSISEDTAWIAPLSLLASNGSQTEDFVTLFKGWRSLWPPCPEILSLVLRGLVTLSQRPELARKVQGILTYIVTTLKHDNEEIRTKALTVLRNVLPCMTQEKASLIALQLAEELPPIFDDESSQVRELSISLFKDAMEAVVWIDRKDMKKKVKRVLVPLFLRMSDQKERVAKASREALLAAAKLLGQRQLKYLIRTEQPCGECLLRHNKSRVEEYLHQSRPYLQDTQASVQEAAIRFIGLAAQHLRDRSEEKLAEIREALKPLLNDTKPSVCSLAAQTILILPSPREQRWTLRWLCC</sequence>
<dbReference type="InterPro" id="IPR048465">
    <property type="entry name" value="Maestro-like_HEAT"/>
</dbReference>
<dbReference type="AlphaFoldDB" id="A0A093BUN3"/>
<evidence type="ECO:0000256" key="1">
    <source>
        <dbReference type="ARBA" id="ARBA00022737"/>
    </source>
</evidence>
<evidence type="ECO:0000259" key="3">
    <source>
        <dbReference type="Pfam" id="PF23227"/>
    </source>
</evidence>